<dbReference type="Proteomes" id="UP000033035">
    <property type="component" value="Unassembled WGS sequence"/>
</dbReference>
<dbReference type="Pfam" id="PF13310">
    <property type="entry name" value="Virulence_RhuM"/>
    <property type="match status" value="1"/>
</dbReference>
<sequence>MKDKGEIIIYQSENTLQLEVRMEDETVWLTQAQMIELFQRDQSVIARHIGNIFKEKELDEKSNMHFLHIANSDKPVKAYSLDVIISVGYRVKSQRGTQFRIWANRILKEYMLKGYTINQRIEVIEQRMNSKFSEYDEKFDFFIKTSLPPVEGIFYDGQLFDAYKFASDLVRTATKSLILIDNYIDDTVLTLFTKRIPGVSVTIYTAQIRLLGCLFNAN</sequence>
<reference evidence="1 2" key="1">
    <citation type="submission" date="2013-04" db="EMBL/GenBank/DDBJ databases">
        <title>The Genome Sequence of Parabacteroides gordonii DSM 23371.</title>
        <authorList>
            <consortium name="The Broad Institute Genomics Platform"/>
            <person name="Earl A."/>
            <person name="Ward D."/>
            <person name="Feldgarden M."/>
            <person name="Gevers D."/>
            <person name="Martens E."/>
            <person name="Sakamoto M."/>
            <person name="Benno Y."/>
            <person name="Suzuki N."/>
            <person name="Matsunaga N."/>
            <person name="Koshihara K."/>
            <person name="Seki M."/>
            <person name="Komiya H."/>
            <person name="Walker B."/>
            <person name="Young S."/>
            <person name="Zeng Q."/>
            <person name="Gargeya S."/>
            <person name="Fitzgerald M."/>
            <person name="Haas B."/>
            <person name="Abouelleil A."/>
            <person name="Allen A.W."/>
            <person name="Alvarado L."/>
            <person name="Arachchi H.M."/>
            <person name="Berlin A.M."/>
            <person name="Chapman S.B."/>
            <person name="Gainer-Dewar J."/>
            <person name="Goldberg J."/>
            <person name="Griggs A."/>
            <person name="Gujja S."/>
            <person name="Hansen M."/>
            <person name="Howarth C."/>
            <person name="Imamovic A."/>
            <person name="Ireland A."/>
            <person name="Larimer J."/>
            <person name="McCowan C."/>
            <person name="Murphy C."/>
            <person name="Pearson M."/>
            <person name="Poon T.W."/>
            <person name="Priest M."/>
            <person name="Roberts A."/>
            <person name="Saif S."/>
            <person name="Shea T."/>
            <person name="Sisk P."/>
            <person name="Sykes S."/>
            <person name="Wortman J."/>
            <person name="Nusbaum C."/>
            <person name="Birren B."/>
        </authorList>
    </citation>
    <scope>NUCLEOTIDE SEQUENCE [LARGE SCALE GENOMIC DNA]</scope>
    <source>
        <strain evidence="1 2">MS-1</strain>
    </source>
</reference>
<dbReference type="EMBL" id="AQHW01000017">
    <property type="protein sequence ID" value="KKB54082.1"/>
    <property type="molecule type" value="Genomic_DNA"/>
</dbReference>
<dbReference type="STRING" id="1203610.HMPREF1536_03663"/>
<dbReference type="PATRIC" id="fig|1203610.3.peg.3733"/>
<dbReference type="InterPro" id="IPR011204">
    <property type="entry name" value="Virulence_RhuM-like"/>
</dbReference>
<evidence type="ECO:0000313" key="2">
    <source>
        <dbReference type="Proteomes" id="UP000033035"/>
    </source>
</evidence>
<dbReference type="RefSeq" id="WP_044191592.1">
    <property type="nucleotide sequence ID" value="NZ_AUAE01000010.1"/>
</dbReference>
<gene>
    <name evidence="1" type="ORF">HMPREF1536_03663</name>
</gene>
<name>A0A0F5J9K1_9BACT</name>
<dbReference type="AlphaFoldDB" id="A0A0F5J9K1"/>
<protein>
    <recommendedName>
        <fullName evidence="3">Bro-N domain-containing protein</fullName>
    </recommendedName>
</protein>
<keyword evidence="2" id="KW-1185">Reference proteome</keyword>
<dbReference type="PANTHER" id="PTHR35810">
    <property type="entry name" value="CYTOPLASMIC PROTEIN-RELATED"/>
    <property type="match status" value="1"/>
</dbReference>
<evidence type="ECO:0008006" key="3">
    <source>
        <dbReference type="Google" id="ProtNLM"/>
    </source>
</evidence>
<accession>A0A0F5J9K1</accession>
<dbReference type="HOGENOM" id="CLU_055403_1_0_10"/>
<proteinExistence type="predicted"/>
<comment type="caution">
    <text evidence="1">The sequence shown here is derived from an EMBL/GenBank/DDBJ whole genome shotgun (WGS) entry which is preliminary data.</text>
</comment>
<evidence type="ECO:0000313" key="1">
    <source>
        <dbReference type="EMBL" id="KKB54082.1"/>
    </source>
</evidence>
<organism evidence="1 2">
    <name type="scientific">Parabacteroides gordonii MS-1 = DSM 23371</name>
    <dbReference type="NCBI Taxonomy" id="1203610"/>
    <lineage>
        <taxon>Bacteria</taxon>
        <taxon>Pseudomonadati</taxon>
        <taxon>Bacteroidota</taxon>
        <taxon>Bacteroidia</taxon>
        <taxon>Bacteroidales</taxon>
        <taxon>Tannerellaceae</taxon>
        <taxon>Parabacteroides</taxon>
    </lineage>
</organism>
<dbReference type="PANTHER" id="PTHR35810:SF1">
    <property type="entry name" value="CYTOPLASMIC PROTEIN"/>
    <property type="match status" value="1"/>
</dbReference>